<dbReference type="Proteomes" id="UP001056120">
    <property type="component" value="Linkage Group LG10"/>
</dbReference>
<evidence type="ECO:0000313" key="1">
    <source>
        <dbReference type="EMBL" id="KAI3801771.1"/>
    </source>
</evidence>
<name>A0ACB9I1Z7_9ASTR</name>
<reference evidence="1 2" key="2">
    <citation type="journal article" date="2022" name="Mol. Ecol. Resour.">
        <title>The genomes of chicory, endive, great burdock and yacon provide insights into Asteraceae paleo-polyploidization history and plant inulin production.</title>
        <authorList>
            <person name="Fan W."/>
            <person name="Wang S."/>
            <person name="Wang H."/>
            <person name="Wang A."/>
            <person name="Jiang F."/>
            <person name="Liu H."/>
            <person name="Zhao H."/>
            <person name="Xu D."/>
            <person name="Zhang Y."/>
        </authorList>
    </citation>
    <scope>NUCLEOTIDE SEQUENCE [LARGE SCALE GENOMIC DNA]</scope>
    <source>
        <strain evidence="2">cv. Yunnan</strain>
        <tissue evidence="1">Leaves</tissue>
    </source>
</reference>
<reference evidence="2" key="1">
    <citation type="journal article" date="2022" name="Mol. Ecol. Resour.">
        <title>The genomes of chicory, endive, great burdock and yacon provide insights into Asteraceae palaeo-polyploidization history and plant inulin production.</title>
        <authorList>
            <person name="Fan W."/>
            <person name="Wang S."/>
            <person name="Wang H."/>
            <person name="Wang A."/>
            <person name="Jiang F."/>
            <person name="Liu H."/>
            <person name="Zhao H."/>
            <person name="Xu D."/>
            <person name="Zhang Y."/>
        </authorList>
    </citation>
    <scope>NUCLEOTIDE SEQUENCE [LARGE SCALE GENOMIC DNA]</scope>
    <source>
        <strain evidence="2">cv. Yunnan</strain>
    </source>
</reference>
<dbReference type="EMBL" id="CM042027">
    <property type="protein sequence ID" value="KAI3801771.1"/>
    <property type="molecule type" value="Genomic_DNA"/>
</dbReference>
<proteinExistence type="predicted"/>
<accession>A0ACB9I1Z7</accession>
<gene>
    <name evidence="1" type="ORF">L1987_29885</name>
</gene>
<keyword evidence="2" id="KW-1185">Reference proteome</keyword>
<protein>
    <submittedName>
        <fullName evidence="1">Uncharacterized protein</fullName>
    </submittedName>
</protein>
<sequence>MGDEAGRCNLLIELQHQFVQTVGRVADNSQMEYEAKSLGWYMYDVSTFLLHKSLEMEFGLEEDEWVNMRNNVRQRKRADSFTLMPMNKTRKDGCIM</sequence>
<organism evidence="1 2">
    <name type="scientific">Smallanthus sonchifolius</name>
    <dbReference type="NCBI Taxonomy" id="185202"/>
    <lineage>
        <taxon>Eukaryota</taxon>
        <taxon>Viridiplantae</taxon>
        <taxon>Streptophyta</taxon>
        <taxon>Embryophyta</taxon>
        <taxon>Tracheophyta</taxon>
        <taxon>Spermatophyta</taxon>
        <taxon>Magnoliopsida</taxon>
        <taxon>eudicotyledons</taxon>
        <taxon>Gunneridae</taxon>
        <taxon>Pentapetalae</taxon>
        <taxon>asterids</taxon>
        <taxon>campanulids</taxon>
        <taxon>Asterales</taxon>
        <taxon>Asteraceae</taxon>
        <taxon>Asteroideae</taxon>
        <taxon>Heliantheae alliance</taxon>
        <taxon>Millerieae</taxon>
        <taxon>Smallanthus</taxon>
    </lineage>
</organism>
<evidence type="ECO:0000313" key="2">
    <source>
        <dbReference type="Proteomes" id="UP001056120"/>
    </source>
</evidence>
<comment type="caution">
    <text evidence="1">The sequence shown here is derived from an EMBL/GenBank/DDBJ whole genome shotgun (WGS) entry which is preliminary data.</text>
</comment>